<reference evidence="4" key="1">
    <citation type="submission" date="2025-08" db="UniProtKB">
        <authorList>
            <consortium name="RefSeq"/>
        </authorList>
    </citation>
    <scope>IDENTIFICATION</scope>
    <source>
        <tissue evidence="4">Ear skin</tissue>
    </source>
</reference>
<dbReference type="Proteomes" id="UP000694856">
    <property type="component" value="Chromosome 5"/>
</dbReference>
<feature type="signal peptide" evidence="2">
    <location>
        <begin position="1"/>
        <end position="17"/>
    </location>
</feature>
<keyword evidence="2" id="KW-0732">Signal</keyword>
<feature type="region of interest" description="Disordered" evidence="1">
    <location>
        <begin position="141"/>
        <end position="184"/>
    </location>
</feature>
<evidence type="ECO:0000313" key="4">
    <source>
        <dbReference type="RefSeq" id="XP_032335170.1"/>
    </source>
</evidence>
<organism evidence="3 4">
    <name type="scientific">Camelus ferus</name>
    <name type="common">Wild bactrian camel</name>
    <name type="synonym">Camelus bactrianus ferus</name>
    <dbReference type="NCBI Taxonomy" id="419612"/>
    <lineage>
        <taxon>Eukaryota</taxon>
        <taxon>Metazoa</taxon>
        <taxon>Chordata</taxon>
        <taxon>Craniata</taxon>
        <taxon>Vertebrata</taxon>
        <taxon>Euteleostomi</taxon>
        <taxon>Mammalia</taxon>
        <taxon>Eutheria</taxon>
        <taxon>Laurasiatheria</taxon>
        <taxon>Artiodactyla</taxon>
        <taxon>Tylopoda</taxon>
        <taxon>Camelidae</taxon>
        <taxon>Camelus</taxon>
    </lineage>
</organism>
<evidence type="ECO:0000256" key="1">
    <source>
        <dbReference type="SAM" id="MobiDB-lite"/>
    </source>
</evidence>
<dbReference type="AlphaFoldDB" id="A0A8B8SYS1"/>
<sequence length="184" mass="20088">MCAGLLGLCVVCFLCISEPLNTMRNFDVRPFHQHFECSLGAHRAKSSSVQALLCTHSRCQSLGIPMMLFLGICSQMSQTPLQWFPFILRAMEGVHQTLEGHGMVRGLARNVQVYNPPNSGDVGWTLPLAGAAAPRVCAPLAGMRPPEPEREGKTRRRQAQVWAGQERAGPAPALRLGGQETRGK</sequence>
<proteinExistence type="predicted"/>
<gene>
    <name evidence="4" type="primary">LOC106730891</name>
</gene>
<protein>
    <submittedName>
        <fullName evidence="4">Uncharacterized protein LOC106730891 isoform X5</fullName>
    </submittedName>
</protein>
<dbReference type="GeneID" id="106730891"/>
<keyword evidence="3" id="KW-1185">Reference proteome</keyword>
<evidence type="ECO:0000256" key="2">
    <source>
        <dbReference type="SAM" id="SignalP"/>
    </source>
</evidence>
<name>A0A8B8SYS1_CAMFR</name>
<accession>A0A8B8SYS1</accession>
<evidence type="ECO:0000313" key="3">
    <source>
        <dbReference type="Proteomes" id="UP000694856"/>
    </source>
</evidence>
<dbReference type="RefSeq" id="XP_032335170.1">
    <property type="nucleotide sequence ID" value="XM_032479279.1"/>
</dbReference>
<feature type="chain" id="PRO_5034234036" evidence="2">
    <location>
        <begin position="18"/>
        <end position="184"/>
    </location>
</feature>